<evidence type="ECO:0000313" key="5">
    <source>
        <dbReference type="EMBL" id="OGH01282.1"/>
    </source>
</evidence>
<keyword evidence="3" id="KW-0804">Transcription</keyword>
<dbReference type="GO" id="GO:0003700">
    <property type="term" value="F:DNA-binding transcription factor activity"/>
    <property type="evidence" value="ECO:0007669"/>
    <property type="project" value="InterPro"/>
</dbReference>
<dbReference type="SUPFAM" id="SSF46689">
    <property type="entry name" value="Homeodomain-like"/>
    <property type="match status" value="1"/>
</dbReference>
<feature type="domain" description="HTH araC/xylS-type" evidence="4">
    <location>
        <begin position="160"/>
        <end position="265"/>
    </location>
</feature>
<protein>
    <recommendedName>
        <fullName evidence="4">HTH araC/xylS-type domain-containing protein</fullName>
    </recommendedName>
</protein>
<dbReference type="PANTHER" id="PTHR46796:SF13">
    <property type="entry name" value="HTH-TYPE TRANSCRIPTIONAL ACTIVATOR RHAS"/>
    <property type="match status" value="1"/>
</dbReference>
<dbReference type="Pfam" id="PF20240">
    <property type="entry name" value="DUF6597"/>
    <property type="match status" value="1"/>
</dbReference>
<name>A0A1F6GSY8_9PROT</name>
<dbReference type="Proteomes" id="UP000177583">
    <property type="component" value="Unassembled WGS sequence"/>
</dbReference>
<dbReference type="InterPro" id="IPR018060">
    <property type="entry name" value="HTH_AraC"/>
</dbReference>
<evidence type="ECO:0000313" key="6">
    <source>
        <dbReference type="Proteomes" id="UP000177583"/>
    </source>
</evidence>
<dbReference type="InterPro" id="IPR020449">
    <property type="entry name" value="Tscrpt_reg_AraC-type_HTH"/>
</dbReference>
<dbReference type="PROSITE" id="PS01124">
    <property type="entry name" value="HTH_ARAC_FAMILY_2"/>
    <property type="match status" value="1"/>
</dbReference>
<reference evidence="5 6" key="1">
    <citation type="journal article" date="2016" name="Nat. Commun.">
        <title>Thousands of microbial genomes shed light on interconnected biogeochemical processes in an aquifer system.</title>
        <authorList>
            <person name="Anantharaman K."/>
            <person name="Brown C.T."/>
            <person name="Hug L.A."/>
            <person name="Sharon I."/>
            <person name="Castelle C.J."/>
            <person name="Probst A.J."/>
            <person name="Thomas B.C."/>
            <person name="Singh A."/>
            <person name="Wilkins M.J."/>
            <person name="Karaoz U."/>
            <person name="Brodie E.L."/>
            <person name="Williams K.H."/>
            <person name="Hubbard S.S."/>
            <person name="Banfield J.F."/>
        </authorList>
    </citation>
    <scope>NUCLEOTIDE SEQUENCE [LARGE SCALE GENOMIC DNA]</scope>
</reference>
<evidence type="ECO:0000256" key="3">
    <source>
        <dbReference type="ARBA" id="ARBA00023163"/>
    </source>
</evidence>
<evidence type="ECO:0000259" key="4">
    <source>
        <dbReference type="PROSITE" id="PS01124"/>
    </source>
</evidence>
<dbReference type="GO" id="GO:0043565">
    <property type="term" value="F:sequence-specific DNA binding"/>
    <property type="evidence" value="ECO:0007669"/>
    <property type="project" value="InterPro"/>
</dbReference>
<dbReference type="PANTHER" id="PTHR46796">
    <property type="entry name" value="HTH-TYPE TRANSCRIPTIONAL ACTIVATOR RHAS-RELATED"/>
    <property type="match status" value="1"/>
</dbReference>
<dbReference type="Pfam" id="PF12833">
    <property type="entry name" value="HTH_18"/>
    <property type="match status" value="1"/>
</dbReference>
<evidence type="ECO:0000256" key="1">
    <source>
        <dbReference type="ARBA" id="ARBA00023015"/>
    </source>
</evidence>
<dbReference type="SMART" id="SM00342">
    <property type="entry name" value="HTH_ARAC"/>
    <property type="match status" value="1"/>
</dbReference>
<sequence length="276" mass="31605">MENNKVRSSKGILNPNEGLRNFQLAQVVPSTELAPFVEYYWTVQWEFQRSAFYVAETLPHPSVHLVFENQTAEIYGVIKTKFCRELKGTGRTIGVKFRPGMFHPFWGVSVSTLTNQRVTLSSMFGVPGEALGNEISREPDQNSCIQMIEQFLKDRLKGEDRLAVQVRDMVERIALSREVIRAEQVCHFSGMGLRKLERMFKTYVGVSPKWVIQRFRLMEAAQTLGFQREATFTEIALALGYYDQSHFIRDFKAMVGVSPSEYAKFAFAQEEKHPAG</sequence>
<dbReference type="InterPro" id="IPR050204">
    <property type="entry name" value="AraC_XylS_family_regulators"/>
</dbReference>
<keyword evidence="2" id="KW-0238">DNA-binding</keyword>
<accession>A0A1F6GSY8</accession>
<comment type="caution">
    <text evidence="5">The sequence shown here is derived from an EMBL/GenBank/DDBJ whole genome shotgun (WGS) entry which is preliminary data.</text>
</comment>
<gene>
    <name evidence="5" type="ORF">A2557_11350</name>
</gene>
<organism evidence="5 6">
    <name type="scientific">Candidatus Lambdaproteobacteria bacterium RIFOXYD2_FULL_56_26</name>
    <dbReference type="NCBI Taxonomy" id="1817773"/>
    <lineage>
        <taxon>Bacteria</taxon>
        <taxon>Pseudomonadati</taxon>
        <taxon>Pseudomonadota</taxon>
        <taxon>Candidatus Lambdaproteobacteria</taxon>
    </lineage>
</organism>
<proteinExistence type="predicted"/>
<keyword evidence="1" id="KW-0805">Transcription regulation</keyword>
<dbReference type="EMBL" id="MFNF01000036">
    <property type="protein sequence ID" value="OGH01282.1"/>
    <property type="molecule type" value="Genomic_DNA"/>
</dbReference>
<dbReference type="AlphaFoldDB" id="A0A1F6GSY8"/>
<dbReference type="Gene3D" id="1.10.10.60">
    <property type="entry name" value="Homeodomain-like"/>
    <property type="match status" value="1"/>
</dbReference>
<evidence type="ECO:0000256" key="2">
    <source>
        <dbReference type="ARBA" id="ARBA00023125"/>
    </source>
</evidence>
<dbReference type="PROSITE" id="PS00041">
    <property type="entry name" value="HTH_ARAC_FAMILY_1"/>
    <property type="match status" value="1"/>
</dbReference>
<dbReference type="PRINTS" id="PR00032">
    <property type="entry name" value="HTHARAC"/>
</dbReference>
<dbReference type="InterPro" id="IPR018062">
    <property type="entry name" value="HTH_AraC-typ_CS"/>
</dbReference>
<dbReference type="InterPro" id="IPR009057">
    <property type="entry name" value="Homeodomain-like_sf"/>
</dbReference>
<dbReference type="InterPro" id="IPR046532">
    <property type="entry name" value="DUF6597"/>
</dbReference>